<sequence length="238" mass="26653">MARLSFETSLRSAIVAAAQALNRSGVSFATFERAYCNQRFWILTSRGGFQIRPEVTPADGIRNIFLEGRKYGFECATAMVIVLYKAVLDSIVESEFNRLFAGMLLYDWHYDSDLRLIEVQGSSRSVPGDILYFKNPDVSPFTPEWKGENAIKLGDDLYYGHGIGIRSAEGIIQTLNSHRRPGSTVSAYLTDQVLYPDFNYLSRFAPGYNTAADTTPQRIEAGEGAITAAVGRRQYIRY</sequence>
<dbReference type="Pfam" id="PF20085">
    <property type="entry name" value="TGL"/>
    <property type="match status" value="1"/>
</dbReference>
<keyword evidence="1 3" id="KW-0808">Transferase</keyword>
<dbReference type="EC" id="2.3.2.13" evidence="3"/>
<organism evidence="3 4">
    <name type="scientific">Paenibacillus terreus</name>
    <dbReference type="NCBI Taxonomy" id="1387834"/>
    <lineage>
        <taxon>Bacteria</taxon>
        <taxon>Bacillati</taxon>
        <taxon>Bacillota</taxon>
        <taxon>Bacilli</taxon>
        <taxon>Bacillales</taxon>
        <taxon>Paenibacillaceae</taxon>
        <taxon>Paenibacillus</taxon>
    </lineage>
</organism>
<keyword evidence="2" id="KW-0749">Sporulation</keyword>
<name>A0ABV5B7H5_9BACL</name>
<dbReference type="EMBL" id="JBHILM010000007">
    <property type="protein sequence ID" value="MFB5680829.1"/>
    <property type="molecule type" value="Genomic_DNA"/>
</dbReference>
<keyword evidence="4" id="KW-1185">Reference proteome</keyword>
<dbReference type="RefSeq" id="WP_375524628.1">
    <property type="nucleotide sequence ID" value="NZ_JBHILM010000007.1"/>
</dbReference>
<accession>A0ABV5B7H5</accession>
<protein>
    <submittedName>
        <fullName evidence="3">Protein-glutamine gamma-glutamyltransferase</fullName>
        <ecNumber evidence="3">2.3.2.13</ecNumber>
    </submittedName>
</protein>
<dbReference type="Proteomes" id="UP001580407">
    <property type="component" value="Unassembled WGS sequence"/>
</dbReference>
<dbReference type="NCBIfam" id="NF002869">
    <property type="entry name" value="PRK03187.1"/>
    <property type="match status" value="1"/>
</dbReference>
<comment type="caution">
    <text evidence="3">The sequence shown here is derived from an EMBL/GenBank/DDBJ whole genome shotgun (WGS) entry which is preliminary data.</text>
</comment>
<gene>
    <name evidence="3" type="ORF">ACE3NQ_07905</name>
</gene>
<dbReference type="InterPro" id="IPR020916">
    <property type="entry name" value="Gln_gamma-glutamylTfrase_bac"/>
</dbReference>
<proteinExistence type="predicted"/>
<reference evidence="3 4" key="1">
    <citation type="submission" date="2024-09" db="EMBL/GenBank/DDBJ databases">
        <authorList>
            <person name="Ruan L."/>
        </authorList>
    </citation>
    <scope>NUCLEOTIDE SEQUENCE [LARGE SCALE GENOMIC DNA]</scope>
    <source>
        <strain evidence="3 4">D33</strain>
    </source>
</reference>
<evidence type="ECO:0000256" key="2">
    <source>
        <dbReference type="ARBA" id="ARBA00022969"/>
    </source>
</evidence>
<dbReference type="GO" id="GO:0003810">
    <property type="term" value="F:protein-glutamine gamma-glutamyltransferase activity"/>
    <property type="evidence" value="ECO:0007669"/>
    <property type="project" value="UniProtKB-EC"/>
</dbReference>
<keyword evidence="3" id="KW-0012">Acyltransferase</keyword>
<evidence type="ECO:0000256" key="1">
    <source>
        <dbReference type="ARBA" id="ARBA00022679"/>
    </source>
</evidence>
<evidence type="ECO:0000313" key="3">
    <source>
        <dbReference type="EMBL" id="MFB5680829.1"/>
    </source>
</evidence>
<evidence type="ECO:0000313" key="4">
    <source>
        <dbReference type="Proteomes" id="UP001580407"/>
    </source>
</evidence>